<dbReference type="Ensembl" id="ENSMALT00000008004.1">
    <property type="protein sequence ID" value="ENSMALP00000007838.1"/>
    <property type="gene ID" value="ENSMALG00000005571.1"/>
</dbReference>
<sequence>HIFTFKNFALVSAFSLICFPASSSVKQCITSGPTTSARKHSHLACIKGLNLCICLRKSIYSVLKEAHTHHPTPHLPSTNCLTRPGTHSPDEDQPPQSSRTGQHPLEGSQGMCQ</sequence>
<evidence type="ECO:0000313" key="4">
    <source>
        <dbReference type="Proteomes" id="UP000261600"/>
    </source>
</evidence>
<proteinExistence type="predicted"/>
<evidence type="ECO:0000256" key="1">
    <source>
        <dbReference type="SAM" id="MobiDB-lite"/>
    </source>
</evidence>
<keyword evidence="4" id="KW-1185">Reference proteome</keyword>
<dbReference type="AlphaFoldDB" id="A0A3Q3IRT8"/>
<name>A0A3Q3IRT8_MONAL</name>
<protein>
    <submittedName>
        <fullName evidence="3">Uncharacterized protein</fullName>
    </submittedName>
</protein>
<evidence type="ECO:0000256" key="2">
    <source>
        <dbReference type="SAM" id="SignalP"/>
    </source>
</evidence>
<accession>A0A3Q3IRT8</accession>
<feature type="chain" id="PRO_5018746196" evidence="2">
    <location>
        <begin position="25"/>
        <end position="113"/>
    </location>
</feature>
<feature type="signal peptide" evidence="2">
    <location>
        <begin position="1"/>
        <end position="24"/>
    </location>
</feature>
<dbReference type="Proteomes" id="UP000261600">
    <property type="component" value="Unplaced"/>
</dbReference>
<evidence type="ECO:0000313" key="3">
    <source>
        <dbReference type="Ensembl" id="ENSMALP00000007838.1"/>
    </source>
</evidence>
<reference evidence="3" key="1">
    <citation type="submission" date="2025-08" db="UniProtKB">
        <authorList>
            <consortium name="Ensembl"/>
        </authorList>
    </citation>
    <scope>IDENTIFICATION</scope>
</reference>
<feature type="region of interest" description="Disordered" evidence="1">
    <location>
        <begin position="68"/>
        <end position="113"/>
    </location>
</feature>
<keyword evidence="2" id="KW-0732">Signal</keyword>
<organism evidence="3 4">
    <name type="scientific">Monopterus albus</name>
    <name type="common">Swamp eel</name>
    <dbReference type="NCBI Taxonomy" id="43700"/>
    <lineage>
        <taxon>Eukaryota</taxon>
        <taxon>Metazoa</taxon>
        <taxon>Chordata</taxon>
        <taxon>Craniata</taxon>
        <taxon>Vertebrata</taxon>
        <taxon>Euteleostomi</taxon>
        <taxon>Actinopterygii</taxon>
        <taxon>Neopterygii</taxon>
        <taxon>Teleostei</taxon>
        <taxon>Neoteleostei</taxon>
        <taxon>Acanthomorphata</taxon>
        <taxon>Anabantaria</taxon>
        <taxon>Synbranchiformes</taxon>
        <taxon>Synbranchidae</taxon>
        <taxon>Monopterus</taxon>
    </lineage>
</organism>
<reference evidence="3" key="2">
    <citation type="submission" date="2025-09" db="UniProtKB">
        <authorList>
            <consortium name="Ensembl"/>
        </authorList>
    </citation>
    <scope>IDENTIFICATION</scope>
</reference>